<protein>
    <recommendedName>
        <fullName evidence="2">AMP-dependent ligase C-terminal domain-containing protein</fullName>
    </recommendedName>
</protein>
<evidence type="ECO:0000313" key="1">
    <source>
        <dbReference type="EMBL" id="KKK67613.1"/>
    </source>
</evidence>
<dbReference type="EMBL" id="LAZR01059524">
    <property type="protein sequence ID" value="KKK67613.1"/>
    <property type="molecule type" value="Genomic_DNA"/>
</dbReference>
<dbReference type="InterPro" id="IPR042099">
    <property type="entry name" value="ANL_N_sf"/>
</dbReference>
<sequence>VLTTGELLTSQVRDFLENNFKTKVADIYACNEAGDIAWQCKEHLNYHINADNCVVEILQDDCPTGPGATGEVTITNLNRFSMPIIRYKNGDLARLSRQVCPCGCQLPVIGEIIGRTGEDIWLSDGTAVPWNVLKGAMNDNRIRKFQIVQNQQGDVVVKYLPEKQTDIKEIEELLRFRLHPLLEKSVDLSFEKVAEIAPAQSGKSKLVISHYRPNG</sequence>
<dbReference type="Gene3D" id="3.40.50.12780">
    <property type="entry name" value="N-terminal domain of ligase-like"/>
    <property type="match status" value="1"/>
</dbReference>
<dbReference type="AlphaFoldDB" id="A0A0F8XFF5"/>
<gene>
    <name evidence="1" type="ORF">LCGC14_2952330</name>
</gene>
<name>A0A0F8XFF5_9ZZZZ</name>
<dbReference type="PANTHER" id="PTHR36932:SF1">
    <property type="entry name" value="CAPSULAR POLYSACCHARIDE BIOSYNTHESIS PROTEIN"/>
    <property type="match status" value="1"/>
</dbReference>
<comment type="caution">
    <text evidence="1">The sequence shown here is derived from an EMBL/GenBank/DDBJ whole genome shotgun (WGS) entry which is preliminary data.</text>
</comment>
<evidence type="ECO:0008006" key="2">
    <source>
        <dbReference type="Google" id="ProtNLM"/>
    </source>
</evidence>
<dbReference type="SUPFAM" id="SSF56801">
    <property type="entry name" value="Acetyl-CoA synthetase-like"/>
    <property type="match status" value="1"/>
</dbReference>
<feature type="non-terminal residue" evidence="1">
    <location>
        <position position="1"/>
    </location>
</feature>
<accession>A0A0F8XFF5</accession>
<dbReference type="PANTHER" id="PTHR36932">
    <property type="entry name" value="CAPSULAR POLYSACCHARIDE BIOSYNTHESIS PROTEIN"/>
    <property type="match status" value="1"/>
</dbReference>
<organism evidence="1">
    <name type="scientific">marine sediment metagenome</name>
    <dbReference type="NCBI Taxonomy" id="412755"/>
    <lineage>
        <taxon>unclassified sequences</taxon>
        <taxon>metagenomes</taxon>
        <taxon>ecological metagenomes</taxon>
    </lineage>
</organism>
<proteinExistence type="predicted"/>
<reference evidence="1" key="1">
    <citation type="journal article" date="2015" name="Nature">
        <title>Complex archaea that bridge the gap between prokaryotes and eukaryotes.</title>
        <authorList>
            <person name="Spang A."/>
            <person name="Saw J.H."/>
            <person name="Jorgensen S.L."/>
            <person name="Zaremba-Niedzwiedzka K."/>
            <person name="Martijn J."/>
            <person name="Lind A.E."/>
            <person name="van Eijk R."/>
            <person name="Schleper C."/>
            <person name="Guy L."/>
            <person name="Ettema T.J."/>
        </authorList>
    </citation>
    <scope>NUCLEOTIDE SEQUENCE</scope>
</reference>
<dbReference type="InterPro" id="IPR053158">
    <property type="entry name" value="CapK_Type1_Caps_Biosynth"/>
</dbReference>